<name>D5C4C6_NITHN</name>
<dbReference type="Pfam" id="PF05684">
    <property type="entry name" value="DUF819"/>
    <property type="match status" value="1"/>
</dbReference>
<dbReference type="EMBL" id="CP001798">
    <property type="protein sequence ID" value="ADE15110.1"/>
    <property type="molecule type" value="Genomic_DNA"/>
</dbReference>
<dbReference type="PANTHER" id="PTHR34289:SF8">
    <property type="entry name" value="DUF819 DOMAIN-CONTAINING PROTEIN"/>
    <property type="match status" value="1"/>
</dbReference>
<sequence length="381" mass="39766">MDALITADNTWALWAILLTAAALGTWGERTALGARFSGAVITLLTTFALSNLRVIPAAAPVYDTVWTYLVPLAIPLLLFSADLRRIVHESGATLIAFALGALGTVMGTIAAFHLIPLGEQGWQLAAIFSATYIGGSMNYMGAAEAVGLRTGDLLTAGIAADNLMMTLYFLLLFTLPSLRWLQTWYPTPLLRDTSSLEGALTLEPPPPPRLHLSSLITGLALSSLICAISFTLEAELGGSGSGILILTALTVTLATLLPRQMAKLEGAHELGLILMQVFFAAIGASANITVVLTVGPVLFGFAGLILAIHLMTLLIGGKLFKLSLPEMVVASNANMGGPTTAVAMAAARRWDPLVIPAILCGTLGYATATFIGVALGSGLKP</sequence>
<evidence type="ECO:0000256" key="1">
    <source>
        <dbReference type="SAM" id="Phobius"/>
    </source>
</evidence>
<gene>
    <name evidence="2" type="ordered locus">Nhal_2003</name>
</gene>
<dbReference type="eggNOG" id="COG5505">
    <property type="taxonomic scope" value="Bacteria"/>
</dbReference>
<reference evidence="3" key="1">
    <citation type="submission" date="2010-04" db="EMBL/GenBank/DDBJ databases">
        <title>Complete genome sequence of Nitrosococcus halophilus Nc4, a salt-adapted, aerobic obligate ammonia-oxidizing sulfur purple bacterium.</title>
        <authorList>
            <consortium name="US DOE Joint Genome Institute"/>
            <person name="Campbell M.A."/>
            <person name="Malfatti S.A."/>
            <person name="Chain P.S.G."/>
            <person name="Heidelberg J.F."/>
            <person name="Ward B.B."/>
            <person name="Klotz M.G."/>
        </authorList>
    </citation>
    <scope>NUCLEOTIDE SEQUENCE [LARGE SCALE GENOMIC DNA]</scope>
    <source>
        <strain evidence="3">Nc4</strain>
    </source>
</reference>
<dbReference type="STRING" id="472759.Nhal_2003"/>
<feature type="transmembrane region" description="Helical" evidence="1">
    <location>
        <begin position="353"/>
        <end position="375"/>
    </location>
</feature>
<keyword evidence="1" id="KW-0812">Transmembrane</keyword>
<feature type="transmembrane region" description="Helical" evidence="1">
    <location>
        <begin position="270"/>
        <end position="292"/>
    </location>
</feature>
<feature type="transmembrane region" description="Helical" evidence="1">
    <location>
        <begin position="163"/>
        <end position="181"/>
    </location>
</feature>
<evidence type="ECO:0000313" key="3">
    <source>
        <dbReference type="Proteomes" id="UP000001844"/>
    </source>
</evidence>
<accession>D5C4C6</accession>
<dbReference type="OrthoDB" id="653763at2"/>
<feature type="transmembrane region" description="Helical" evidence="1">
    <location>
        <begin position="65"/>
        <end position="83"/>
    </location>
</feature>
<feature type="transmembrane region" description="Helical" evidence="1">
    <location>
        <begin position="95"/>
        <end position="115"/>
    </location>
</feature>
<organism evidence="2 3">
    <name type="scientific">Nitrosococcus halophilus (strain Nc4)</name>
    <dbReference type="NCBI Taxonomy" id="472759"/>
    <lineage>
        <taxon>Bacteria</taxon>
        <taxon>Pseudomonadati</taxon>
        <taxon>Pseudomonadota</taxon>
        <taxon>Gammaproteobacteria</taxon>
        <taxon>Chromatiales</taxon>
        <taxon>Chromatiaceae</taxon>
        <taxon>Nitrosococcus</taxon>
    </lineage>
</organism>
<dbReference type="AlphaFoldDB" id="D5C4C6"/>
<keyword evidence="1" id="KW-0472">Membrane</keyword>
<evidence type="ECO:0008006" key="4">
    <source>
        <dbReference type="Google" id="ProtNLM"/>
    </source>
</evidence>
<proteinExistence type="predicted"/>
<evidence type="ECO:0000313" key="2">
    <source>
        <dbReference type="EMBL" id="ADE15110.1"/>
    </source>
</evidence>
<dbReference type="PANTHER" id="PTHR34289">
    <property type="entry name" value="PROTEIN, PUTATIVE (DUF819)-RELATED"/>
    <property type="match status" value="1"/>
</dbReference>
<dbReference type="KEGG" id="nhl:Nhal_2003"/>
<dbReference type="InterPro" id="IPR008537">
    <property type="entry name" value="DUF819"/>
</dbReference>
<dbReference type="RefSeq" id="WP_013032976.1">
    <property type="nucleotide sequence ID" value="NC_013960.1"/>
</dbReference>
<dbReference type="Proteomes" id="UP000001844">
    <property type="component" value="Chromosome"/>
</dbReference>
<keyword evidence="3" id="KW-1185">Reference proteome</keyword>
<keyword evidence="1" id="KW-1133">Transmembrane helix</keyword>
<dbReference type="HOGENOM" id="CLU_034724_0_0_6"/>
<feature type="transmembrane region" description="Helical" evidence="1">
    <location>
        <begin position="12"/>
        <end position="27"/>
    </location>
</feature>
<protein>
    <recommendedName>
        <fullName evidence="4">DUF819 family protein</fullName>
    </recommendedName>
</protein>
<feature type="transmembrane region" description="Helical" evidence="1">
    <location>
        <begin position="39"/>
        <end position="59"/>
    </location>
</feature>
<feature type="transmembrane region" description="Helical" evidence="1">
    <location>
        <begin position="298"/>
        <end position="317"/>
    </location>
</feature>
<feature type="transmembrane region" description="Helical" evidence="1">
    <location>
        <begin position="238"/>
        <end position="258"/>
    </location>
</feature>